<dbReference type="EMBL" id="OZ034816">
    <property type="protein sequence ID" value="CAL1376974.1"/>
    <property type="molecule type" value="Genomic_DNA"/>
</dbReference>
<proteinExistence type="predicted"/>
<accession>A0AAV2DTU6</accession>
<dbReference type="InterPro" id="IPR026960">
    <property type="entry name" value="RVT-Znf"/>
</dbReference>
<dbReference type="AlphaFoldDB" id="A0AAV2DTU6"/>
<evidence type="ECO:0000259" key="1">
    <source>
        <dbReference type="Pfam" id="PF13966"/>
    </source>
</evidence>
<evidence type="ECO:0000313" key="2">
    <source>
        <dbReference type="EMBL" id="CAL1376974.1"/>
    </source>
</evidence>
<reference evidence="2 3" key="1">
    <citation type="submission" date="2024-04" db="EMBL/GenBank/DDBJ databases">
        <authorList>
            <person name="Fracassetti M."/>
        </authorList>
    </citation>
    <scope>NUCLEOTIDE SEQUENCE [LARGE SCALE GENOMIC DNA]</scope>
</reference>
<dbReference type="Pfam" id="PF13966">
    <property type="entry name" value="zf-RVT"/>
    <property type="match status" value="1"/>
</dbReference>
<evidence type="ECO:0000313" key="3">
    <source>
        <dbReference type="Proteomes" id="UP001497516"/>
    </source>
</evidence>
<name>A0AAV2DTU6_9ROSI</name>
<protein>
    <recommendedName>
        <fullName evidence="1">Reverse transcriptase zinc-binding domain-containing protein</fullName>
    </recommendedName>
</protein>
<dbReference type="Proteomes" id="UP001497516">
    <property type="component" value="Chromosome 3"/>
</dbReference>
<keyword evidence="3" id="KW-1185">Reference proteome</keyword>
<sequence length="249" mass="28198">MLAKWLWRFATERNSWWRELIEIKYPNPRSIWQTDCARNGFSHSVWANISKVYDLFWKFSSMDPGNGTSISFWYDVWSPGTVLAEAFPRVAAAAADPNASLSDVASCDDGMVRWSLNLKYSLRGGGGGEQVSKGLFIGVQDLPAKQIWRAVIPGKVCFFLWLAYHNRILTIDNLMKRGWTLKKKTELGFRGRDISSVVKNTPLSEPVDVGGWFLSCILHAALSMEWLVAFSKVEKTQGENWLKEGLLVT</sequence>
<gene>
    <name evidence="2" type="ORF">LTRI10_LOCUS18660</name>
</gene>
<organism evidence="2 3">
    <name type="scientific">Linum trigynum</name>
    <dbReference type="NCBI Taxonomy" id="586398"/>
    <lineage>
        <taxon>Eukaryota</taxon>
        <taxon>Viridiplantae</taxon>
        <taxon>Streptophyta</taxon>
        <taxon>Embryophyta</taxon>
        <taxon>Tracheophyta</taxon>
        <taxon>Spermatophyta</taxon>
        <taxon>Magnoliopsida</taxon>
        <taxon>eudicotyledons</taxon>
        <taxon>Gunneridae</taxon>
        <taxon>Pentapetalae</taxon>
        <taxon>rosids</taxon>
        <taxon>fabids</taxon>
        <taxon>Malpighiales</taxon>
        <taxon>Linaceae</taxon>
        <taxon>Linum</taxon>
    </lineage>
</organism>
<feature type="domain" description="Reverse transcriptase zinc-binding" evidence="1">
    <location>
        <begin position="143"/>
        <end position="184"/>
    </location>
</feature>